<keyword evidence="6" id="KW-1185">Reference proteome</keyword>
<accession>A0A1H7IAC3</accession>
<dbReference type="InterPro" id="IPR018062">
    <property type="entry name" value="HTH_AraC-typ_CS"/>
</dbReference>
<evidence type="ECO:0000256" key="3">
    <source>
        <dbReference type="ARBA" id="ARBA00023163"/>
    </source>
</evidence>
<dbReference type="SMART" id="SM00342">
    <property type="entry name" value="HTH_ARAC"/>
    <property type="match status" value="1"/>
</dbReference>
<dbReference type="Proteomes" id="UP000199120">
    <property type="component" value="Unassembled WGS sequence"/>
</dbReference>
<feature type="domain" description="HTH araC/xylS-type" evidence="4">
    <location>
        <begin position="234"/>
        <end position="332"/>
    </location>
</feature>
<evidence type="ECO:0000256" key="1">
    <source>
        <dbReference type="ARBA" id="ARBA00023015"/>
    </source>
</evidence>
<evidence type="ECO:0000256" key="2">
    <source>
        <dbReference type="ARBA" id="ARBA00023125"/>
    </source>
</evidence>
<dbReference type="SUPFAM" id="SSF46689">
    <property type="entry name" value="Homeodomain-like"/>
    <property type="match status" value="2"/>
</dbReference>
<keyword evidence="2 5" id="KW-0238">DNA-binding</keyword>
<protein>
    <submittedName>
        <fullName evidence="5">Transcriptional regulator GlxA family, contains an amidase domain and an AraC-type DNA-binding HTH domain</fullName>
    </submittedName>
</protein>
<dbReference type="InterPro" id="IPR018060">
    <property type="entry name" value="HTH_AraC"/>
</dbReference>
<dbReference type="STRING" id="416943.SAMN05445871_3068"/>
<dbReference type="InterPro" id="IPR050204">
    <property type="entry name" value="AraC_XylS_family_regulators"/>
</dbReference>
<dbReference type="InterPro" id="IPR029062">
    <property type="entry name" value="Class_I_gatase-like"/>
</dbReference>
<proteinExistence type="predicted"/>
<evidence type="ECO:0000313" key="6">
    <source>
        <dbReference type="Proteomes" id="UP000199120"/>
    </source>
</evidence>
<dbReference type="OrthoDB" id="6831751at2"/>
<name>A0A1H7IAC3_9BURK</name>
<dbReference type="EMBL" id="FOAJ01000002">
    <property type="protein sequence ID" value="SEK58782.1"/>
    <property type="molecule type" value="Genomic_DNA"/>
</dbReference>
<dbReference type="PROSITE" id="PS01124">
    <property type="entry name" value="HTH_ARAC_FAMILY_2"/>
    <property type="match status" value="1"/>
</dbReference>
<dbReference type="Gene3D" id="3.40.50.880">
    <property type="match status" value="1"/>
</dbReference>
<sequence>MRIDRVISRIATFQPRDAIYKVPHLARRIGILVFDAFPLSDVSLLADVFRLANETHAGRFGGAPPVYSLVMLSELGGSVASSCSLRIWTESLHAPLMNGFDTLFIAGGPGAIDARRNERLIARLRAIAPKIRVIRALGEGRAVLARIDASFLRGGLNPAAAALRLRRSLPSQEVGSAAVVAPSEALVAALKLVKRDHGVALAQQISEHSAPGAWDKLGLVLDDGESETANSKINTAAHWLRENYHQPISVADAARVAQMSMRNFLRHFKTQTGLTPSEYLLRARLDASCTLLAQTDLPIDEIAQRCGVPRGDRLARIFRRRLSISPSDYRAVNQRGDNEK</sequence>
<dbReference type="PROSITE" id="PS00041">
    <property type="entry name" value="HTH_ARAC_FAMILY_1"/>
    <property type="match status" value="1"/>
</dbReference>
<evidence type="ECO:0000259" key="4">
    <source>
        <dbReference type="PROSITE" id="PS01124"/>
    </source>
</evidence>
<reference evidence="6" key="1">
    <citation type="submission" date="2016-10" db="EMBL/GenBank/DDBJ databases">
        <authorList>
            <person name="Varghese N."/>
            <person name="Submissions S."/>
        </authorList>
    </citation>
    <scope>NUCLEOTIDE SEQUENCE [LARGE SCALE GENOMIC DNA]</scope>
    <source>
        <strain evidence="6">LMG 26416</strain>
    </source>
</reference>
<dbReference type="AlphaFoldDB" id="A0A1H7IAC3"/>
<dbReference type="InterPro" id="IPR009057">
    <property type="entry name" value="Homeodomain-like_sf"/>
</dbReference>
<dbReference type="SUPFAM" id="SSF52317">
    <property type="entry name" value="Class I glutamine amidotransferase-like"/>
    <property type="match status" value="1"/>
</dbReference>
<dbReference type="GO" id="GO:0003700">
    <property type="term" value="F:DNA-binding transcription factor activity"/>
    <property type="evidence" value="ECO:0007669"/>
    <property type="project" value="InterPro"/>
</dbReference>
<dbReference type="PANTHER" id="PTHR46796:SF6">
    <property type="entry name" value="ARAC SUBFAMILY"/>
    <property type="match status" value="1"/>
</dbReference>
<gene>
    <name evidence="5" type="ORF">SAMN05192542_102611</name>
</gene>
<dbReference type="Pfam" id="PF12833">
    <property type="entry name" value="HTH_18"/>
    <property type="match status" value="1"/>
</dbReference>
<dbReference type="GO" id="GO:0043565">
    <property type="term" value="F:sequence-specific DNA binding"/>
    <property type="evidence" value="ECO:0007669"/>
    <property type="project" value="InterPro"/>
</dbReference>
<dbReference type="Gene3D" id="1.10.10.60">
    <property type="entry name" value="Homeodomain-like"/>
    <property type="match status" value="1"/>
</dbReference>
<dbReference type="PANTHER" id="PTHR46796">
    <property type="entry name" value="HTH-TYPE TRANSCRIPTIONAL ACTIVATOR RHAS-RELATED"/>
    <property type="match status" value="1"/>
</dbReference>
<keyword evidence="1" id="KW-0805">Transcription regulation</keyword>
<organism evidence="5 6">
    <name type="scientific">Paraburkholderia caballeronis</name>
    <dbReference type="NCBI Taxonomy" id="416943"/>
    <lineage>
        <taxon>Bacteria</taxon>
        <taxon>Pseudomonadati</taxon>
        <taxon>Pseudomonadota</taxon>
        <taxon>Betaproteobacteria</taxon>
        <taxon>Burkholderiales</taxon>
        <taxon>Burkholderiaceae</taxon>
        <taxon>Paraburkholderia</taxon>
    </lineage>
</organism>
<evidence type="ECO:0000313" key="5">
    <source>
        <dbReference type="EMBL" id="SEK58782.1"/>
    </source>
</evidence>
<keyword evidence="3" id="KW-0804">Transcription</keyword>